<sequence length="147" mass="17017">MARAYTDLVFWKHHAHGYEARLTPYGRAFAIARMVKDVPGIHYELAWIYGPRVWRPFQVFNLLTIQRMVDRWVACHRDSLLARMPADPNLVPFPFPWREPEPPAEPDPNPARTCPGCGRLWGMCDVTAPRAARQRGNVGWRCYRMAG</sequence>
<dbReference type="RefSeq" id="WP_167129272.1">
    <property type="nucleotide sequence ID" value="NZ_JAAQQR010000010.1"/>
</dbReference>
<keyword evidence="2" id="KW-1185">Reference proteome</keyword>
<comment type="caution">
    <text evidence="1">The sequence shown here is derived from an EMBL/GenBank/DDBJ whole genome shotgun (WGS) entry which is preliminary data.</text>
</comment>
<evidence type="ECO:0000313" key="1">
    <source>
        <dbReference type="EMBL" id="NID06667.1"/>
    </source>
</evidence>
<organism evidence="1 2">
    <name type="scientific">Luteibacter jiangsuensis</name>
    <dbReference type="NCBI Taxonomy" id="637577"/>
    <lineage>
        <taxon>Bacteria</taxon>
        <taxon>Pseudomonadati</taxon>
        <taxon>Pseudomonadota</taxon>
        <taxon>Gammaproteobacteria</taxon>
        <taxon>Lysobacterales</taxon>
        <taxon>Rhodanobacteraceae</taxon>
        <taxon>Luteibacter</taxon>
    </lineage>
</organism>
<dbReference type="EMBL" id="JAAQQR010000010">
    <property type="protein sequence ID" value="NID06667.1"/>
    <property type="molecule type" value="Genomic_DNA"/>
</dbReference>
<evidence type="ECO:0000313" key="2">
    <source>
        <dbReference type="Proteomes" id="UP001429601"/>
    </source>
</evidence>
<gene>
    <name evidence="1" type="ORF">HBF26_17360</name>
</gene>
<protein>
    <submittedName>
        <fullName evidence="1">Uncharacterized protein</fullName>
    </submittedName>
</protein>
<reference evidence="1 2" key="1">
    <citation type="journal article" date="2011" name="Curr. Microbiol.">
        <title>Luteibacter jiangsuensis sp. nov.: a methamidophos-degrading bacterium isolated from a methamidophos-manufacturing factory.</title>
        <authorList>
            <person name="Wang L."/>
            <person name="Wang G.L."/>
            <person name="Li S.P."/>
            <person name="Jiang J.D."/>
        </authorList>
    </citation>
    <scope>NUCLEOTIDE SEQUENCE [LARGE SCALE GENOMIC DNA]</scope>
    <source>
        <strain evidence="1 2">CGMCC 1.10133</strain>
    </source>
</reference>
<dbReference type="Proteomes" id="UP001429601">
    <property type="component" value="Unassembled WGS sequence"/>
</dbReference>
<proteinExistence type="predicted"/>
<name>A0ABX0Q8K6_9GAMM</name>
<accession>A0ABX0Q8K6</accession>